<evidence type="ECO:0000313" key="2">
    <source>
        <dbReference type="Proteomes" id="UP000295530"/>
    </source>
</evidence>
<sequence length="79" mass="8282">MSLLTNENYICTLSEAGENRLLRAAQASEFLADVLAVPAVNGPRNVSAEGAAAIMACIAEQLEGVVRETSTMKGASNDR</sequence>
<gene>
    <name evidence="1" type="ORF">EC847_102232</name>
</gene>
<dbReference type="Proteomes" id="UP000295530">
    <property type="component" value="Unassembled WGS sequence"/>
</dbReference>
<keyword evidence="2" id="KW-1185">Reference proteome</keyword>
<dbReference type="AlphaFoldDB" id="A0A4R6EN77"/>
<organism evidence="1 2">
    <name type="scientific">Scandinavium goeteborgense</name>
    <dbReference type="NCBI Taxonomy" id="1851514"/>
    <lineage>
        <taxon>Bacteria</taxon>
        <taxon>Pseudomonadati</taxon>
        <taxon>Pseudomonadota</taxon>
        <taxon>Gammaproteobacteria</taxon>
        <taxon>Enterobacterales</taxon>
        <taxon>Enterobacteriaceae</taxon>
        <taxon>Scandinavium</taxon>
    </lineage>
</organism>
<evidence type="ECO:0000313" key="1">
    <source>
        <dbReference type="EMBL" id="TDN60657.1"/>
    </source>
</evidence>
<name>A0A4R6EN77_SCAGO</name>
<proteinExistence type="predicted"/>
<dbReference type="RefSeq" id="WP_133460451.1">
    <property type="nucleotide sequence ID" value="NZ_SNVX01000002.1"/>
</dbReference>
<dbReference type="EMBL" id="SNVX01000002">
    <property type="protein sequence ID" value="TDN60657.1"/>
    <property type="molecule type" value="Genomic_DNA"/>
</dbReference>
<protein>
    <submittedName>
        <fullName evidence="1">Uncharacterized protein</fullName>
    </submittedName>
</protein>
<comment type="caution">
    <text evidence="1">The sequence shown here is derived from an EMBL/GenBank/DDBJ whole genome shotgun (WGS) entry which is preliminary data.</text>
</comment>
<reference evidence="1 2" key="1">
    <citation type="submission" date="2019-03" db="EMBL/GenBank/DDBJ databases">
        <title>Genomic analyses of the natural microbiome of Caenorhabditis elegans.</title>
        <authorList>
            <person name="Samuel B."/>
        </authorList>
    </citation>
    <scope>NUCLEOTIDE SEQUENCE [LARGE SCALE GENOMIC DNA]</scope>
    <source>
        <strain evidence="1 2">BIGb0156</strain>
    </source>
</reference>
<dbReference type="OrthoDB" id="6627714at2"/>
<accession>A0A4R6EN77</accession>